<accession>A0A380JBA3</accession>
<keyword evidence="3 6" id="KW-0815">Transposition</keyword>
<evidence type="ECO:0000313" key="7">
    <source>
        <dbReference type="EMBL" id="SUN35348.1"/>
    </source>
</evidence>
<evidence type="ECO:0000256" key="4">
    <source>
        <dbReference type="ARBA" id="ARBA00023125"/>
    </source>
</evidence>
<dbReference type="Proteomes" id="UP000254082">
    <property type="component" value="Unassembled WGS sequence"/>
</dbReference>
<dbReference type="InterPro" id="IPR001207">
    <property type="entry name" value="Transposase_mutator"/>
</dbReference>
<evidence type="ECO:0000256" key="5">
    <source>
        <dbReference type="ARBA" id="ARBA00023172"/>
    </source>
</evidence>
<gene>
    <name evidence="7" type="ORF">NCTC11391_00328</name>
</gene>
<keyword evidence="8" id="KW-1185">Reference proteome</keyword>
<dbReference type="EMBL" id="UHFA01000002">
    <property type="protein sequence ID" value="SUN35348.1"/>
    <property type="molecule type" value="Genomic_DNA"/>
</dbReference>
<proteinExistence type="inferred from homology"/>
<sequence>MKRSDRAVILEQFKTIYRTENLEMAVQALEDFIAEWKPKYKKIMESLENADNLLTFYQFPYQIWHSIYSTNLIESLNKEIKRQTKKKVLFPNKEALERYLVTLFEDYNFKQSQRIHKGFGQCSDTLESLFD</sequence>
<keyword evidence="6" id="KW-0814">Transposable element</keyword>
<keyword evidence="5 6" id="KW-0233">DNA recombination</keyword>
<dbReference type="PANTHER" id="PTHR33217:SF8">
    <property type="entry name" value="MUTATOR FAMILY TRANSPOSASE"/>
    <property type="match status" value="1"/>
</dbReference>
<protein>
    <recommendedName>
        <fullName evidence="6">Mutator family transposase</fullName>
    </recommendedName>
</protein>
<name>A0A380JBA3_STRDO</name>
<comment type="similarity">
    <text evidence="2 6">Belongs to the transposase mutator family.</text>
</comment>
<evidence type="ECO:0000256" key="1">
    <source>
        <dbReference type="ARBA" id="ARBA00002190"/>
    </source>
</evidence>
<dbReference type="GO" id="GO:0004803">
    <property type="term" value="F:transposase activity"/>
    <property type="evidence" value="ECO:0007669"/>
    <property type="project" value="UniProtKB-UniRule"/>
</dbReference>
<dbReference type="PANTHER" id="PTHR33217">
    <property type="entry name" value="TRANSPOSASE FOR INSERTION SEQUENCE ELEMENT IS1081"/>
    <property type="match status" value="1"/>
</dbReference>
<dbReference type="GO" id="GO:0003677">
    <property type="term" value="F:DNA binding"/>
    <property type="evidence" value="ECO:0007669"/>
    <property type="project" value="UniProtKB-UniRule"/>
</dbReference>
<comment type="function">
    <text evidence="1 6">Required for the transposition of the insertion element.</text>
</comment>
<evidence type="ECO:0000256" key="3">
    <source>
        <dbReference type="ARBA" id="ARBA00022578"/>
    </source>
</evidence>
<evidence type="ECO:0000313" key="8">
    <source>
        <dbReference type="Proteomes" id="UP000254082"/>
    </source>
</evidence>
<dbReference type="AlphaFoldDB" id="A0A380JBA3"/>
<evidence type="ECO:0000256" key="2">
    <source>
        <dbReference type="ARBA" id="ARBA00010961"/>
    </source>
</evidence>
<keyword evidence="4 6" id="KW-0238">DNA-binding</keyword>
<dbReference type="GO" id="GO:0006313">
    <property type="term" value="P:DNA transposition"/>
    <property type="evidence" value="ECO:0007669"/>
    <property type="project" value="UniProtKB-UniRule"/>
</dbReference>
<organism evidence="7 8">
    <name type="scientific">Streptococcus downei MFe28</name>
    <dbReference type="NCBI Taxonomy" id="764290"/>
    <lineage>
        <taxon>Bacteria</taxon>
        <taxon>Bacillati</taxon>
        <taxon>Bacillota</taxon>
        <taxon>Bacilli</taxon>
        <taxon>Lactobacillales</taxon>
        <taxon>Streptococcaceae</taxon>
        <taxon>Streptococcus</taxon>
    </lineage>
</organism>
<dbReference type="Pfam" id="PF00872">
    <property type="entry name" value="Transposase_mut"/>
    <property type="match status" value="1"/>
</dbReference>
<evidence type="ECO:0000256" key="6">
    <source>
        <dbReference type="RuleBase" id="RU365089"/>
    </source>
</evidence>
<reference evidence="7 8" key="1">
    <citation type="submission" date="2018-06" db="EMBL/GenBank/DDBJ databases">
        <authorList>
            <consortium name="Pathogen Informatics"/>
            <person name="Doyle S."/>
        </authorList>
    </citation>
    <scope>NUCLEOTIDE SEQUENCE [LARGE SCALE GENOMIC DNA]</scope>
    <source>
        <strain evidence="8">NCTC 11391</strain>
    </source>
</reference>